<dbReference type="Gene3D" id="3.90.1200.10">
    <property type="match status" value="1"/>
</dbReference>
<dbReference type="EC" id="2.7.1.172" evidence="2"/>
<keyword evidence="9" id="KW-1185">Reference proteome</keyword>
<dbReference type="Proteomes" id="UP000054558">
    <property type="component" value="Unassembled WGS sequence"/>
</dbReference>
<reference evidence="8 9" key="1">
    <citation type="journal article" date="2014" name="Nat. Commun.">
        <title>Klebsormidium flaccidum genome reveals primary factors for plant terrestrial adaptation.</title>
        <authorList>
            <person name="Hori K."/>
            <person name="Maruyama F."/>
            <person name="Fujisawa T."/>
            <person name="Togashi T."/>
            <person name="Yamamoto N."/>
            <person name="Seo M."/>
            <person name="Sato S."/>
            <person name="Yamada T."/>
            <person name="Mori H."/>
            <person name="Tajima N."/>
            <person name="Moriyama T."/>
            <person name="Ikeuchi M."/>
            <person name="Watanabe M."/>
            <person name="Wada H."/>
            <person name="Kobayashi K."/>
            <person name="Saito M."/>
            <person name="Masuda T."/>
            <person name="Sasaki-Sekimoto Y."/>
            <person name="Mashiguchi K."/>
            <person name="Awai K."/>
            <person name="Shimojima M."/>
            <person name="Masuda S."/>
            <person name="Iwai M."/>
            <person name="Nobusawa T."/>
            <person name="Narise T."/>
            <person name="Kondo S."/>
            <person name="Saito H."/>
            <person name="Sato R."/>
            <person name="Murakawa M."/>
            <person name="Ihara Y."/>
            <person name="Oshima-Yamada Y."/>
            <person name="Ohtaka K."/>
            <person name="Satoh M."/>
            <person name="Sonobe K."/>
            <person name="Ishii M."/>
            <person name="Ohtani R."/>
            <person name="Kanamori-Sato M."/>
            <person name="Honoki R."/>
            <person name="Miyazaki D."/>
            <person name="Mochizuki H."/>
            <person name="Umetsu J."/>
            <person name="Higashi K."/>
            <person name="Shibata D."/>
            <person name="Kamiya Y."/>
            <person name="Sato N."/>
            <person name="Nakamura Y."/>
            <person name="Tabata S."/>
            <person name="Ida S."/>
            <person name="Kurokawa K."/>
            <person name="Ohta H."/>
        </authorList>
    </citation>
    <scope>NUCLEOTIDE SEQUENCE [LARGE SCALE GENOMIC DNA]</scope>
    <source>
        <strain evidence="8 9">NIES-2285</strain>
    </source>
</reference>
<comment type="catalytic activity">
    <reaction evidence="7">
        <text>N(6)-D-ribulosyl-L-lysyl-[protein] + ATP = N(6)-(3-O-phospho-D-ribulosyl)-L-lysyl-[protein] + ADP + H(+)</text>
        <dbReference type="Rhea" id="RHEA:48432"/>
        <dbReference type="Rhea" id="RHEA-COMP:12103"/>
        <dbReference type="Rhea" id="RHEA-COMP:12104"/>
        <dbReference type="ChEBI" id="CHEBI:15378"/>
        <dbReference type="ChEBI" id="CHEBI:30616"/>
        <dbReference type="ChEBI" id="CHEBI:90418"/>
        <dbReference type="ChEBI" id="CHEBI:90420"/>
        <dbReference type="ChEBI" id="CHEBI:456216"/>
        <dbReference type="EC" id="2.7.1.172"/>
    </reaction>
    <physiologicalReaction direction="left-to-right" evidence="7">
        <dbReference type="Rhea" id="RHEA:48433"/>
    </physiologicalReaction>
</comment>
<dbReference type="FunFam" id="3.30.200.20:FF:000264">
    <property type="entry name" value="Protein-ribulosamine 3-kinase, chloroplastic"/>
    <property type="match status" value="1"/>
</dbReference>
<keyword evidence="4" id="KW-0547">Nucleotide-binding</keyword>
<dbReference type="OMA" id="TPLNNTW"/>
<keyword evidence="3" id="KW-0808">Transferase</keyword>
<dbReference type="InterPro" id="IPR016477">
    <property type="entry name" value="Fructo-/Ketosamine-3-kinase"/>
</dbReference>
<keyword evidence="5 8" id="KW-0418">Kinase</keyword>
<dbReference type="InterPro" id="IPR011009">
    <property type="entry name" value="Kinase-like_dom_sf"/>
</dbReference>
<evidence type="ECO:0000256" key="7">
    <source>
        <dbReference type="ARBA" id="ARBA00048655"/>
    </source>
</evidence>
<dbReference type="PANTHER" id="PTHR12149">
    <property type="entry name" value="FRUCTOSAMINE 3 KINASE-RELATED PROTEIN"/>
    <property type="match status" value="1"/>
</dbReference>
<dbReference type="GO" id="GO:0005524">
    <property type="term" value="F:ATP binding"/>
    <property type="evidence" value="ECO:0007669"/>
    <property type="project" value="UniProtKB-KW"/>
</dbReference>
<protein>
    <recommendedName>
        <fullName evidence="2">protein-ribulosamine 3-kinase</fullName>
        <ecNumber evidence="2">2.7.1.172</ecNumber>
    </recommendedName>
</protein>
<evidence type="ECO:0000256" key="6">
    <source>
        <dbReference type="ARBA" id="ARBA00022840"/>
    </source>
</evidence>
<dbReference type="GO" id="GO:0016301">
    <property type="term" value="F:kinase activity"/>
    <property type="evidence" value="ECO:0000318"/>
    <property type="project" value="GO_Central"/>
</dbReference>
<evidence type="ECO:0000256" key="4">
    <source>
        <dbReference type="ARBA" id="ARBA00022741"/>
    </source>
</evidence>
<gene>
    <name evidence="8" type="ORF">KFL_000230010</name>
</gene>
<dbReference type="SUPFAM" id="SSF56112">
    <property type="entry name" value="Protein kinase-like (PK-like)"/>
    <property type="match status" value="1"/>
</dbReference>
<proteinExistence type="inferred from homology"/>
<evidence type="ECO:0000256" key="1">
    <source>
        <dbReference type="ARBA" id="ARBA00009460"/>
    </source>
</evidence>
<dbReference type="Pfam" id="PF03881">
    <property type="entry name" value="Fructosamin_kin"/>
    <property type="match status" value="1"/>
</dbReference>
<accession>A0A1Y1HKB8</accession>
<dbReference type="OrthoDB" id="5772781at2759"/>
<name>A0A1Y1HKB8_KLENI</name>
<sequence>MLSNAATAHCLHGGASANASTINQRTQSRSLASSLFFLSVYSYVKPTTSVYSAPVLEHERRTGHRNGGRQLAPFQRRICCNQQGWFEFSTASGGRKVDGVSVGDFTILSHLQTLGCGDLKRKPREVHFSGCINESYAFRCTGGDYFVKINRQFDAASMFAGEAEALNAMLETESIRVPKPLGVGNLPDGGGSYIILEYLNFQPFGMMQPSSQEQLGRALALMHSAEPEFRGFGLAQITRLGVLPLSNEPSDSWSKFFLENRLRDRLERAIAKLGSDGQELATCREELLSRATKMLDAADVRPSVLHGDLWVGNSGLVRGGGVAVFDPAGYVGHSEFDLAFRGWEPVNDFPGFSDAFYDAYHAVLPQAPGFEERHRLYQLFHLLNHLLIYGVEYYPHVMAQVRKLA</sequence>
<evidence type="ECO:0000256" key="3">
    <source>
        <dbReference type="ARBA" id="ARBA00022679"/>
    </source>
</evidence>
<evidence type="ECO:0000313" key="9">
    <source>
        <dbReference type="Proteomes" id="UP000054558"/>
    </source>
</evidence>
<dbReference type="EMBL" id="DF236972">
    <property type="protein sequence ID" value="GAQ79020.1"/>
    <property type="molecule type" value="Genomic_DNA"/>
</dbReference>
<evidence type="ECO:0000313" key="8">
    <source>
        <dbReference type="EMBL" id="GAQ79020.1"/>
    </source>
</evidence>
<dbReference type="PANTHER" id="PTHR12149:SF11">
    <property type="entry name" value="PROTEIN-RIBULOSAMINE 3-KINASE"/>
    <property type="match status" value="1"/>
</dbReference>
<dbReference type="AlphaFoldDB" id="A0A1Y1HKB8"/>
<evidence type="ECO:0000256" key="5">
    <source>
        <dbReference type="ARBA" id="ARBA00022777"/>
    </source>
</evidence>
<evidence type="ECO:0000256" key="2">
    <source>
        <dbReference type="ARBA" id="ARBA00011961"/>
    </source>
</evidence>
<dbReference type="GO" id="GO:0005737">
    <property type="term" value="C:cytoplasm"/>
    <property type="evidence" value="ECO:0007669"/>
    <property type="project" value="UniProtKB-ARBA"/>
</dbReference>
<dbReference type="Gene3D" id="3.30.200.20">
    <property type="entry name" value="Phosphorylase Kinase, domain 1"/>
    <property type="match status" value="1"/>
</dbReference>
<organism evidence="8 9">
    <name type="scientific">Klebsormidium nitens</name>
    <name type="common">Green alga</name>
    <name type="synonym">Ulothrix nitens</name>
    <dbReference type="NCBI Taxonomy" id="105231"/>
    <lineage>
        <taxon>Eukaryota</taxon>
        <taxon>Viridiplantae</taxon>
        <taxon>Streptophyta</taxon>
        <taxon>Klebsormidiophyceae</taxon>
        <taxon>Klebsormidiales</taxon>
        <taxon>Klebsormidiaceae</taxon>
        <taxon>Klebsormidium</taxon>
    </lineage>
</organism>
<dbReference type="GO" id="GO:0102193">
    <property type="term" value="F:protein-ribulosamine 3-kinase activity"/>
    <property type="evidence" value="ECO:0007669"/>
    <property type="project" value="UniProtKB-EC"/>
</dbReference>
<comment type="similarity">
    <text evidence="1">Belongs to the fructosamine kinase family.</text>
</comment>
<keyword evidence="6" id="KW-0067">ATP-binding</keyword>